<dbReference type="PANTHER" id="PTHR28037">
    <property type="entry name" value="ALCOHOL O-ACETYLTRANSFERASE 1-RELATED"/>
    <property type="match status" value="1"/>
</dbReference>
<evidence type="ECO:0008006" key="3">
    <source>
        <dbReference type="Google" id="ProtNLM"/>
    </source>
</evidence>
<organism evidence="1 2">
    <name type="scientific">Naumovozyma dairenensis (strain ATCC 10597 / BCRC 20456 / CBS 421 / NBRC 0211 / NRRL Y-12639)</name>
    <name type="common">Saccharomyces dairenensis</name>
    <dbReference type="NCBI Taxonomy" id="1071378"/>
    <lineage>
        <taxon>Eukaryota</taxon>
        <taxon>Fungi</taxon>
        <taxon>Dikarya</taxon>
        <taxon>Ascomycota</taxon>
        <taxon>Saccharomycotina</taxon>
        <taxon>Saccharomycetes</taxon>
        <taxon>Saccharomycetales</taxon>
        <taxon>Saccharomycetaceae</taxon>
        <taxon>Naumovozyma</taxon>
    </lineage>
</organism>
<dbReference type="GeneID" id="11495055"/>
<name>G0W9T9_NAUDC</name>
<proteinExistence type="predicted"/>
<dbReference type="GO" id="GO:0005635">
    <property type="term" value="C:nuclear envelope"/>
    <property type="evidence" value="ECO:0007669"/>
    <property type="project" value="EnsemblFungi"/>
</dbReference>
<accession>G0W9T9</accession>
<dbReference type="HOGENOM" id="CLU_599872_0_0_1"/>
<gene>
    <name evidence="1" type="primary">NDAI0D02360</name>
    <name evidence="1" type="ordered locus">NDAI_0D02360</name>
</gene>
<protein>
    <recommendedName>
        <fullName evidence="3">Condensation domain-containing protein</fullName>
    </recommendedName>
</protein>
<dbReference type="OrthoDB" id="2150604at2759"/>
<dbReference type="KEGG" id="ndi:NDAI_0D02360"/>
<dbReference type="AlphaFoldDB" id="G0W9T9"/>
<evidence type="ECO:0000313" key="1">
    <source>
        <dbReference type="EMBL" id="CCD24550.1"/>
    </source>
</evidence>
<dbReference type="RefSeq" id="XP_003669793.1">
    <property type="nucleotide sequence ID" value="XM_003669745.1"/>
</dbReference>
<dbReference type="STRING" id="1071378.G0W9T9"/>
<sequence>MMNPRELSSLENFFYHRSEVNLHSCFYLALLLNALPAKKQLYKALQDTIATYPQLHQNITKNKEDEYLYVEDIKKTPIEFEDVVEFVAWEKFEEKEINSIFQTYNFHYRNDRPLWKILVVPSLNTFILLLDHALFDGISAVKIWETFMEKLNKSSEIENIDVTVPLYIPEENHEGTLVASQHPYDIWPVPIAWKVKSFIATKLFNWYPQAIISPNSNLFEFKGYKFPEGFLSQYPKDGVTSFKVRNDNTQKLIKMAPGKLETILKNCKTNAVSLTSYIVAIIIIALRNVTQESYTGNLLKVSIPINTRNICANQVNTPEEMLQLGNFVGSMDFEHPINSDSGIWDIARDVQQFITKNTTVGISDIINNIKLLDGINCEEFVKKKIEFSSNGPASTFEVTNLGFQSFKGSCMESSSYFIKDAVFNEPQGMSDIFTCSVISTPIGGLRCSLSYPKDIAQEFEPCWDYIKNNF</sequence>
<dbReference type="GO" id="GO:0009410">
    <property type="term" value="P:response to xenobiotic stimulus"/>
    <property type="evidence" value="ECO:0007669"/>
    <property type="project" value="EnsemblFungi"/>
</dbReference>
<keyword evidence="2" id="KW-1185">Reference proteome</keyword>
<evidence type="ECO:0000313" key="2">
    <source>
        <dbReference type="Proteomes" id="UP000000689"/>
    </source>
</evidence>
<dbReference type="GO" id="GO:0005886">
    <property type="term" value="C:plasma membrane"/>
    <property type="evidence" value="ECO:0007669"/>
    <property type="project" value="EnsemblFungi"/>
</dbReference>
<dbReference type="InterPro" id="IPR010828">
    <property type="entry name" value="Atf2/Sli1-like"/>
</dbReference>
<reference evidence="1 2" key="1">
    <citation type="journal article" date="2011" name="Proc. Natl. Acad. Sci. U.S.A.">
        <title>Evolutionary erosion of yeast sex chromosomes by mating-type switching accidents.</title>
        <authorList>
            <person name="Gordon J.L."/>
            <person name="Armisen D."/>
            <person name="Proux-Wera E."/>
            <person name="Oheigeartaigh S.S."/>
            <person name="Byrne K.P."/>
            <person name="Wolfe K.H."/>
        </authorList>
    </citation>
    <scope>NUCLEOTIDE SEQUENCE [LARGE SCALE GENOMIC DNA]</scope>
    <source>
        <strain evidence="2">ATCC 10597 / BCRC 20456 / CBS 421 / NBRC 0211 / NRRL Y-12639</strain>
    </source>
</reference>
<dbReference type="GO" id="GO:0008080">
    <property type="term" value="F:N-acetyltransferase activity"/>
    <property type="evidence" value="ECO:0007669"/>
    <property type="project" value="EnsemblFungi"/>
</dbReference>
<dbReference type="PANTHER" id="PTHR28037:SF1">
    <property type="entry name" value="ALCOHOL O-ACETYLTRANSFERASE 1-RELATED"/>
    <property type="match status" value="1"/>
</dbReference>
<dbReference type="OMA" id="TEINHIF"/>
<dbReference type="eggNOG" id="ENOG502RC91">
    <property type="taxonomic scope" value="Eukaryota"/>
</dbReference>
<dbReference type="EMBL" id="HE580270">
    <property type="protein sequence ID" value="CCD24550.1"/>
    <property type="molecule type" value="Genomic_DNA"/>
</dbReference>
<dbReference type="InterPro" id="IPR052058">
    <property type="entry name" value="Alcohol_O-acetyltransferase"/>
</dbReference>
<dbReference type="Proteomes" id="UP000000689">
    <property type="component" value="Chromosome 4"/>
</dbReference>
<dbReference type="Pfam" id="PF07247">
    <property type="entry name" value="AATase"/>
    <property type="match status" value="1"/>
</dbReference>